<evidence type="ECO:0000256" key="7">
    <source>
        <dbReference type="SAM" id="Phobius"/>
    </source>
</evidence>
<organism evidence="8 9">
    <name type="scientific">Helianthus annuus</name>
    <name type="common">Common sunflower</name>
    <dbReference type="NCBI Taxonomy" id="4232"/>
    <lineage>
        <taxon>Eukaryota</taxon>
        <taxon>Viridiplantae</taxon>
        <taxon>Streptophyta</taxon>
        <taxon>Embryophyta</taxon>
        <taxon>Tracheophyta</taxon>
        <taxon>Spermatophyta</taxon>
        <taxon>Magnoliopsida</taxon>
        <taxon>eudicotyledons</taxon>
        <taxon>Gunneridae</taxon>
        <taxon>Pentapetalae</taxon>
        <taxon>asterids</taxon>
        <taxon>campanulids</taxon>
        <taxon>Asterales</taxon>
        <taxon>Asteraceae</taxon>
        <taxon>Asteroideae</taxon>
        <taxon>Heliantheae alliance</taxon>
        <taxon>Heliantheae</taxon>
        <taxon>Helianthus</taxon>
    </lineage>
</organism>
<evidence type="ECO:0000256" key="6">
    <source>
        <dbReference type="ARBA" id="ARBA00044504"/>
    </source>
</evidence>
<keyword evidence="4 7" id="KW-1133">Transmembrane helix</keyword>
<sequence>METHLNQETSSIDAELQLKLLHDDHHVQKGGLRTMPFIIVNEAFESIASHGLTMNMIFYLMEVYHMQCSATGTSVLYVWSALANGLSIFGGLISDSYLGRFRVIAIGSLFSLVFHHYSILLLQQGVTLLWLTSIVPQLTPSSCQEPGTGCSPPTRAQFGFLYASFGIMSIGSACIRPCSIAFGADQLKHHKNQRLIDSYFNWYYASATISIAIASTVVVYIQDRFGWRVGFAVPVLAMFCSVLMFLLGSPLYVKVKVDKSPFSGLIQVLIVAFRNRKIRLLPDDCYNYSNDMDQVELTDSLRFLNKACVVRDVDIGSSGSNPCGIPTVENVESLKSLIRIVPIWSSGILVFVNLLQKFPTLEAEKMNRRITSSFEIPAASFNLFMLLTITIWIPFYDRVMVPFLAKFTHEPRGLNLKTRMGVGIILSIITMVVSAIVKTIRRDLANSNTRVVMSAMWLVPQFVLLGLTEAFNGIGQLEFYYSELPNSMPSLAMVMFKVSMAVASLVASLLTNIVDSATGQGGGVSWLSSDIDEGHVDYYYWLLSFLTLLNFVYYLICCRL</sequence>
<dbReference type="EMBL" id="CM007906">
    <property type="protein sequence ID" value="OTF84803.1"/>
    <property type="molecule type" value="Genomic_DNA"/>
</dbReference>
<dbReference type="InParanoid" id="A0A251RKG3"/>
<dbReference type="CDD" id="cd17416">
    <property type="entry name" value="MFS_NPF1_2"/>
    <property type="match status" value="1"/>
</dbReference>
<evidence type="ECO:0000256" key="2">
    <source>
        <dbReference type="ARBA" id="ARBA00005982"/>
    </source>
</evidence>
<dbReference type="Proteomes" id="UP000215914">
    <property type="component" value="Chromosome 17"/>
</dbReference>
<feature type="transmembrane region" description="Helical" evidence="7">
    <location>
        <begin position="202"/>
        <end position="221"/>
    </location>
</feature>
<dbReference type="GO" id="GO:0022857">
    <property type="term" value="F:transmembrane transporter activity"/>
    <property type="evidence" value="ECO:0000318"/>
    <property type="project" value="GO_Central"/>
</dbReference>
<feature type="transmembrane region" description="Helical" evidence="7">
    <location>
        <begin position="227"/>
        <end position="253"/>
    </location>
</feature>
<reference evidence="9" key="1">
    <citation type="journal article" date="2017" name="Nature">
        <title>The sunflower genome provides insights into oil metabolism, flowering and Asterid evolution.</title>
        <authorList>
            <person name="Badouin H."/>
            <person name="Gouzy J."/>
            <person name="Grassa C.J."/>
            <person name="Murat F."/>
            <person name="Staton S.E."/>
            <person name="Cottret L."/>
            <person name="Lelandais-Briere C."/>
            <person name="Owens G.L."/>
            <person name="Carrere S."/>
            <person name="Mayjonade B."/>
            <person name="Legrand L."/>
            <person name="Gill N."/>
            <person name="Kane N.C."/>
            <person name="Bowers J.E."/>
            <person name="Hubner S."/>
            <person name="Bellec A."/>
            <person name="Berard A."/>
            <person name="Berges H."/>
            <person name="Blanchet N."/>
            <person name="Boniface M.C."/>
            <person name="Brunel D."/>
            <person name="Catrice O."/>
            <person name="Chaidir N."/>
            <person name="Claudel C."/>
            <person name="Donnadieu C."/>
            <person name="Faraut T."/>
            <person name="Fievet G."/>
            <person name="Helmstetter N."/>
            <person name="King M."/>
            <person name="Knapp S.J."/>
            <person name="Lai Z."/>
            <person name="Le Paslier M.C."/>
            <person name="Lippi Y."/>
            <person name="Lorenzon L."/>
            <person name="Mandel J.R."/>
            <person name="Marage G."/>
            <person name="Marchand G."/>
            <person name="Marquand E."/>
            <person name="Bret-Mestries E."/>
            <person name="Morien E."/>
            <person name="Nambeesan S."/>
            <person name="Nguyen T."/>
            <person name="Pegot-Espagnet P."/>
            <person name="Pouilly N."/>
            <person name="Raftis F."/>
            <person name="Sallet E."/>
            <person name="Schiex T."/>
            <person name="Thomas J."/>
            <person name="Vandecasteele C."/>
            <person name="Vares D."/>
            <person name="Vear F."/>
            <person name="Vautrin S."/>
            <person name="Crespi M."/>
            <person name="Mangin B."/>
            <person name="Burke J.M."/>
            <person name="Salse J."/>
            <person name="Munos S."/>
            <person name="Vincourt P."/>
            <person name="Rieseberg L.H."/>
            <person name="Langlade N.B."/>
        </authorList>
    </citation>
    <scope>NUCLEOTIDE SEQUENCE [LARGE SCALE GENOMIC DNA]</scope>
    <source>
        <strain evidence="9">cv. SF193</strain>
    </source>
</reference>
<keyword evidence="3 7" id="KW-0812">Transmembrane</keyword>
<evidence type="ECO:0000256" key="4">
    <source>
        <dbReference type="ARBA" id="ARBA00022989"/>
    </source>
</evidence>
<feature type="transmembrane region" description="Helical" evidence="7">
    <location>
        <begin position="101"/>
        <end position="122"/>
    </location>
</feature>
<dbReference type="GO" id="GO:0005886">
    <property type="term" value="C:plasma membrane"/>
    <property type="evidence" value="ECO:0000318"/>
    <property type="project" value="GO_Central"/>
</dbReference>
<dbReference type="PANTHER" id="PTHR11654">
    <property type="entry name" value="OLIGOPEPTIDE TRANSPORTER-RELATED"/>
    <property type="match status" value="1"/>
</dbReference>
<dbReference type="Pfam" id="PF00854">
    <property type="entry name" value="PTR2"/>
    <property type="match status" value="1"/>
</dbReference>
<evidence type="ECO:0000256" key="5">
    <source>
        <dbReference type="ARBA" id="ARBA00023136"/>
    </source>
</evidence>
<dbReference type="SUPFAM" id="SSF103473">
    <property type="entry name" value="MFS general substrate transporter"/>
    <property type="match status" value="1"/>
</dbReference>
<feature type="transmembrane region" description="Helical" evidence="7">
    <location>
        <begin position="538"/>
        <end position="556"/>
    </location>
</feature>
<accession>A0A251RKG3</accession>
<evidence type="ECO:0000256" key="1">
    <source>
        <dbReference type="ARBA" id="ARBA00004141"/>
    </source>
</evidence>
<dbReference type="InterPro" id="IPR036259">
    <property type="entry name" value="MFS_trans_sf"/>
</dbReference>
<feature type="transmembrane region" description="Helical" evidence="7">
    <location>
        <begin position="416"/>
        <end position="437"/>
    </location>
</feature>
<dbReference type="Gene3D" id="1.20.1250.20">
    <property type="entry name" value="MFS general substrate transporter like domains"/>
    <property type="match status" value="1"/>
</dbReference>
<evidence type="ECO:0000313" key="9">
    <source>
        <dbReference type="Proteomes" id="UP000215914"/>
    </source>
</evidence>
<keyword evidence="9" id="KW-1185">Reference proteome</keyword>
<comment type="subcellular location">
    <subcellularLocation>
        <location evidence="1">Membrane</location>
        <topology evidence="1">Multi-pass membrane protein</topology>
    </subcellularLocation>
</comment>
<dbReference type="GO" id="GO:0055085">
    <property type="term" value="P:transmembrane transport"/>
    <property type="evidence" value="ECO:0000318"/>
    <property type="project" value="GO_Central"/>
</dbReference>
<gene>
    <name evidence="8" type="ORF">HannXRQ_Chr17g0533081</name>
</gene>
<comment type="similarity">
    <text evidence="2">Belongs to the major facilitator superfamily. Proton-dependent oligopeptide transporter (POT/PTR) (TC 2.A.17) family.</text>
</comment>
<feature type="transmembrane region" description="Helical" evidence="7">
    <location>
        <begin position="160"/>
        <end position="182"/>
    </location>
</feature>
<evidence type="ECO:0000313" key="8">
    <source>
        <dbReference type="EMBL" id="OTF84803.1"/>
    </source>
</evidence>
<dbReference type="InterPro" id="IPR000109">
    <property type="entry name" value="POT_fam"/>
</dbReference>
<name>A0A251RKG3_HELAN</name>
<proteinExistence type="inferred from homology"/>
<protein>
    <submittedName>
        <fullName evidence="8">Putative proton-dependent oligopeptide transporter family</fullName>
    </submittedName>
</protein>
<feature type="transmembrane region" description="Helical" evidence="7">
    <location>
        <begin position="376"/>
        <end position="395"/>
    </location>
</feature>
<comment type="similarity">
    <text evidence="6">Belongs to the major facilitator superfamily. Phosphate:H(+) symporter (TC 2.A.1.9) family.</text>
</comment>
<dbReference type="AlphaFoldDB" id="A0A251RKG3"/>
<feature type="transmembrane region" description="Helical" evidence="7">
    <location>
        <begin position="457"/>
        <end position="479"/>
    </location>
</feature>
<dbReference type="OMA" id="EEHTANK"/>
<evidence type="ECO:0000256" key="3">
    <source>
        <dbReference type="ARBA" id="ARBA00022692"/>
    </source>
</evidence>
<feature type="transmembrane region" description="Helical" evidence="7">
    <location>
        <begin position="76"/>
        <end position="94"/>
    </location>
</feature>
<keyword evidence="5 7" id="KW-0472">Membrane</keyword>